<feature type="domain" description="DUF7677" evidence="1">
    <location>
        <begin position="3"/>
        <end position="99"/>
    </location>
</feature>
<dbReference type="AlphaFoldDB" id="A0A972K2A5"/>
<comment type="caution">
    <text evidence="2">The sequence shown here is derived from an EMBL/GenBank/DDBJ whole genome shotgun (WGS) entry which is preliminary data.</text>
</comment>
<keyword evidence="3" id="KW-1185">Reference proteome</keyword>
<proteinExistence type="predicted"/>
<protein>
    <recommendedName>
        <fullName evidence="1">DUF7677 domain-containing protein</fullName>
    </recommendedName>
</protein>
<sequence length="99" mass="11217">MQKLSHSFSGALRTFSFWIANGTVGLPILEGIDYSCIFEEPNALEQAYAIFANVIEMDDDGKVCNPKYAEMRAALFIRSYVDSSYKVEPEFEGWEVALY</sequence>
<dbReference type="Proteomes" id="UP000641588">
    <property type="component" value="Unassembled WGS sequence"/>
</dbReference>
<accession>A0A972K2A5</accession>
<name>A0A972K2A5_9BACL</name>
<evidence type="ECO:0000313" key="2">
    <source>
        <dbReference type="EMBL" id="NOU95680.1"/>
    </source>
</evidence>
<evidence type="ECO:0000259" key="1">
    <source>
        <dbReference type="Pfam" id="PF24725"/>
    </source>
</evidence>
<evidence type="ECO:0000313" key="3">
    <source>
        <dbReference type="Proteomes" id="UP000641588"/>
    </source>
</evidence>
<dbReference type="EMBL" id="WHOD01000077">
    <property type="protein sequence ID" value="NOU95680.1"/>
    <property type="molecule type" value="Genomic_DNA"/>
</dbReference>
<organism evidence="2 3">
    <name type="scientific">Paenibacillus foliorum</name>
    <dbReference type="NCBI Taxonomy" id="2654974"/>
    <lineage>
        <taxon>Bacteria</taxon>
        <taxon>Bacillati</taxon>
        <taxon>Bacillota</taxon>
        <taxon>Bacilli</taxon>
        <taxon>Bacillales</taxon>
        <taxon>Paenibacillaceae</taxon>
        <taxon>Paenibacillus</taxon>
    </lineage>
</organism>
<gene>
    <name evidence="2" type="ORF">GC093_20980</name>
</gene>
<dbReference type="InterPro" id="IPR056094">
    <property type="entry name" value="DUF7677"/>
</dbReference>
<reference evidence="2" key="1">
    <citation type="submission" date="2019-10" db="EMBL/GenBank/DDBJ databases">
        <title>Description of Paenibacillus glebae sp. nov.</title>
        <authorList>
            <person name="Carlier A."/>
            <person name="Qi S."/>
        </authorList>
    </citation>
    <scope>NUCLEOTIDE SEQUENCE</scope>
    <source>
        <strain evidence="2">LMG 31456</strain>
    </source>
</reference>
<dbReference type="Pfam" id="PF24725">
    <property type="entry name" value="DUF7677"/>
    <property type="match status" value="1"/>
</dbReference>